<gene>
    <name evidence="2" type="ORF">GCM10022402_02980</name>
</gene>
<evidence type="ECO:0000256" key="1">
    <source>
        <dbReference type="SAM" id="MobiDB-lite"/>
    </source>
</evidence>
<dbReference type="Proteomes" id="UP001500908">
    <property type="component" value="Unassembled WGS sequence"/>
</dbReference>
<comment type="caution">
    <text evidence="2">The sequence shown here is derived from an EMBL/GenBank/DDBJ whole genome shotgun (WGS) entry which is preliminary data.</text>
</comment>
<organism evidence="2 3">
    <name type="scientific">Salinactinospora qingdaonensis</name>
    <dbReference type="NCBI Taxonomy" id="702744"/>
    <lineage>
        <taxon>Bacteria</taxon>
        <taxon>Bacillati</taxon>
        <taxon>Actinomycetota</taxon>
        <taxon>Actinomycetes</taxon>
        <taxon>Streptosporangiales</taxon>
        <taxon>Nocardiopsidaceae</taxon>
        <taxon>Salinactinospora</taxon>
    </lineage>
</organism>
<evidence type="ECO:0000313" key="3">
    <source>
        <dbReference type="Proteomes" id="UP001500908"/>
    </source>
</evidence>
<reference evidence="3" key="1">
    <citation type="journal article" date="2019" name="Int. J. Syst. Evol. Microbiol.">
        <title>The Global Catalogue of Microorganisms (GCM) 10K type strain sequencing project: providing services to taxonomists for standard genome sequencing and annotation.</title>
        <authorList>
            <consortium name="The Broad Institute Genomics Platform"/>
            <consortium name="The Broad Institute Genome Sequencing Center for Infectious Disease"/>
            <person name="Wu L."/>
            <person name="Ma J."/>
        </authorList>
    </citation>
    <scope>NUCLEOTIDE SEQUENCE [LARGE SCALE GENOMIC DNA]</scope>
    <source>
        <strain evidence="3">JCM 17137</strain>
    </source>
</reference>
<feature type="compositionally biased region" description="Low complexity" evidence="1">
    <location>
        <begin position="55"/>
        <end position="64"/>
    </location>
</feature>
<name>A0ABP7EYL4_9ACTN</name>
<feature type="region of interest" description="Disordered" evidence="1">
    <location>
        <begin position="55"/>
        <end position="86"/>
    </location>
</feature>
<keyword evidence="3" id="KW-1185">Reference proteome</keyword>
<proteinExistence type="predicted"/>
<dbReference type="EMBL" id="BAABDD010000001">
    <property type="protein sequence ID" value="GAA3725663.1"/>
    <property type="molecule type" value="Genomic_DNA"/>
</dbReference>
<sequence length="86" mass="9115">MLPWAMVAPCPHLMPMAITAGHCDTELMPTSPWAGRVLAASEKLGGSAVRFAGRAGDANGAGNAQRHAGRQNYEKPVNSRKYLKAP</sequence>
<protein>
    <submittedName>
        <fullName evidence="2">Uncharacterized protein</fullName>
    </submittedName>
</protein>
<evidence type="ECO:0000313" key="2">
    <source>
        <dbReference type="EMBL" id="GAA3725663.1"/>
    </source>
</evidence>
<accession>A0ABP7EYL4</accession>